<evidence type="ECO:0000313" key="2">
    <source>
        <dbReference type="Proteomes" id="UP000053825"/>
    </source>
</evidence>
<name>A0A0L7RF47_9HYME</name>
<dbReference type="AlphaFoldDB" id="A0A0L7RF47"/>
<gene>
    <name evidence="1" type="ORF">WH47_09402</name>
</gene>
<dbReference type="Proteomes" id="UP000053825">
    <property type="component" value="Unassembled WGS sequence"/>
</dbReference>
<accession>A0A0L7RF47</accession>
<reference evidence="1 2" key="1">
    <citation type="submission" date="2015-07" db="EMBL/GenBank/DDBJ databases">
        <title>The genome of Habropoda laboriosa.</title>
        <authorList>
            <person name="Pan H."/>
            <person name="Kapheim K."/>
        </authorList>
    </citation>
    <scope>NUCLEOTIDE SEQUENCE [LARGE SCALE GENOMIC DNA]</scope>
    <source>
        <strain evidence="1">0110345459</strain>
    </source>
</reference>
<organism evidence="1 2">
    <name type="scientific">Habropoda laboriosa</name>
    <dbReference type="NCBI Taxonomy" id="597456"/>
    <lineage>
        <taxon>Eukaryota</taxon>
        <taxon>Metazoa</taxon>
        <taxon>Ecdysozoa</taxon>
        <taxon>Arthropoda</taxon>
        <taxon>Hexapoda</taxon>
        <taxon>Insecta</taxon>
        <taxon>Pterygota</taxon>
        <taxon>Neoptera</taxon>
        <taxon>Endopterygota</taxon>
        <taxon>Hymenoptera</taxon>
        <taxon>Apocrita</taxon>
        <taxon>Aculeata</taxon>
        <taxon>Apoidea</taxon>
        <taxon>Anthophila</taxon>
        <taxon>Apidae</taxon>
        <taxon>Habropoda</taxon>
    </lineage>
</organism>
<proteinExistence type="predicted"/>
<evidence type="ECO:0000313" key="1">
    <source>
        <dbReference type="EMBL" id="KOC69444.1"/>
    </source>
</evidence>
<sequence>MSATFADLAAMSSYCFTTREVKKHLTLIDRLFGTDDAALCVFPPMEVLSVS</sequence>
<protein>
    <submittedName>
        <fullName evidence="1">Uncharacterized protein</fullName>
    </submittedName>
</protein>
<keyword evidence="2" id="KW-1185">Reference proteome</keyword>
<dbReference type="EMBL" id="KQ414608">
    <property type="protein sequence ID" value="KOC69444.1"/>
    <property type="molecule type" value="Genomic_DNA"/>
</dbReference>